<protein>
    <submittedName>
        <fullName evidence="13">RIP metalloprotease</fullName>
    </submittedName>
</protein>
<dbReference type="Proteomes" id="UP000422569">
    <property type="component" value="Chromosome"/>
</dbReference>
<reference evidence="13 14" key="1">
    <citation type="submission" date="2019-09" db="EMBL/GenBank/DDBJ databases">
        <title>Isolation and complete genome sequencing of Methylocystis species.</title>
        <authorList>
            <person name="Rumah B.L."/>
            <person name="Stead C.E."/>
            <person name="Stevens B.C."/>
            <person name="Minton N.P."/>
            <person name="Grosse-Honebrink A."/>
            <person name="Zhang Y."/>
        </authorList>
    </citation>
    <scope>NUCLEOTIDE SEQUENCE [LARGE SCALE GENOMIC DNA]</scope>
    <source>
        <strain evidence="13 14">BRCS2</strain>
    </source>
</reference>
<gene>
    <name evidence="13" type="ORF">F7D14_00435</name>
</gene>
<dbReference type="SUPFAM" id="SSF50156">
    <property type="entry name" value="PDZ domain-like"/>
    <property type="match status" value="1"/>
</dbReference>
<evidence type="ECO:0000256" key="6">
    <source>
        <dbReference type="ARBA" id="ARBA00022801"/>
    </source>
</evidence>
<feature type="transmembrane region" description="Helical" evidence="11">
    <location>
        <begin position="112"/>
        <end position="137"/>
    </location>
</feature>
<accession>A0A6B8M3W1</accession>
<keyword evidence="4 13" id="KW-0645">Protease</keyword>
<feature type="transmembrane region" description="Helical" evidence="11">
    <location>
        <begin position="351"/>
        <end position="369"/>
    </location>
</feature>
<dbReference type="InterPro" id="IPR008915">
    <property type="entry name" value="Peptidase_M50"/>
</dbReference>
<evidence type="ECO:0000256" key="10">
    <source>
        <dbReference type="ARBA" id="ARBA00023136"/>
    </source>
</evidence>
<keyword evidence="7" id="KW-0862">Zinc</keyword>
<dbReference type="InterPro" id="IPR001478">
    <property type="entry name" value="PDZ"/>
</dbReference>
<evidence type="ECO:0000313" key="13">
    <source>
        <dbReference type="EMBL" id="QGM96113.1"/>
    </source>
</evidence>
<evidence type="ECO:0000256" key="9">
    <source>
        <dbReference type="ARBA" id="ARBA00023049"/>
    </source>
</evidence>
<dbReference type="InterPro" id="IPR004387">
    <property type="entry name" value="Pept_M50_Zn"/>
</dbReference>
<dbReference type="PANTHER" id="PTHR42837">
    <property type="entry name" value="REGULATOR OF SIGMA-E PROTEASE RSEP"/>
    <property type="match status" value="1"/>
</dbReference>
<dbReference type="InterPro" id="IPR036034">
    <property type="entry name" value="PDZ_sf"/>
</dbReference>
<dbReference type="AlphaFoldDB" id="A0A6B8M3W1"/>
<dbReference type="PANTHER" id="PTHR42837:SF2">
    <property type="entry name" value="MEMBRANE METALLOPROTEASE ARASP2, CHLOROPLASTIC-RELATED"/>
    <property type="match status" value="1"/>
</dbReference>
<dbReference type="GO" id="GO:0004222">
    <property type="term" value="F:metalloendopeptidase activity"/>
    <property type="evidence" value="ECO:0007669"/>
    <property type="project" value="InterPro"/>
</dbReference>
<name>A0A6B8M3W1_9HYPH</name>
<comment type="similarity">
    <text evidence="3">Belongs to the peptidase M50B family.</text>
</comment>
<dbReference type="CDD" id="cd06163">
    <property type="entry name" value="S2P-M50_PDZ_RseP-like"/>
    <property type="match status" value="1"/>
</dbReference>
<comment type="cofactor">
    <cofactor evidence="1">
        <name>Zn(2+)</name>
        <dbReference type="ChEBI" id="CHEBI:29105"/>
    </cofactor>
</comment>
<dbReference type="Pfam" id="PF02163">
    <property type="entry name" value="Peptidase_M50"/>
    <property type="match status" value="1"/>
</dbReference>
<organism evidence="13 14">
    <name type="scientific">Methylocystis parvus</name>
    <dbReference type="NCBI Taxonomy" id="134"/>
    <lineage>
        <taxon>Bacteria</taxon>
        <taxon>Pseudomonadati</taxon>
        <taxon>Pseudomonadota</taxon>
        <taxon>Alphaproteobacteria</taxon>
        <taxon>Hyphomicrobiales</taxon>
        <taxon>Methylocystaceae</taxon>
        <taxon>Methylocystis</taxon>
    </lineage>
</organism>
<sequence>MLDLLMTFATYVIPFVVVLSVVVFIHEYGHFIVGRWCGVQVDAFSIGFGPELWARIDRHGTRWRIAAIPLGGYVKFHGDANGASVPDPDAVEAMPAAERAVTFAAQAVWKRAAIVFAGPFANFLLAIAIFAGMFAYYGRTVLTPRIGAVVAGGAGEAAGFMPGDLVMSIDGTPIPTFSKMQEIVSVSADAKLVFVVRRADAEVTIPATPAWREVESAAGKVRIGMLGLKASTNAADIHEERFGPIASLGMALDETWQVVHRTGTYVGGLISGRESADQLSGPIGIAQISGQMAQAAAKVGLAPFLNLIAILSVSIGLLNLMPVPLLDGGHLLFFSIEAIRGRALNERAQEFAFRVGLAMVGVLMIFSTYNDIARLVQRLTGGAS</sequence>
<evidence type="ECO:0000256" key="4">
    <source>
        <dbReference type="ARBA" id="ARBA00022670"/>
    </source>
</evidence>
<keyword evidence="10 11" id="KW-0472">Membrane</keyword>
<keyword evidence="14" id="KW-1185">Reference proteome</keyword>
<evidence type="ECO:0000256" key="11">
    <source>
        <dbReference type="SAM" id="Phobius"/>
    </source>
</evidence>
<keyword evidence="6" id="KW-0378">Hydrolase</keyword>
<feature type="transmembrane region" description="Helical" evidence="11">
    <location>
        <begin position="299"/>
        <end position="321"/>
    </location>
</feature>
<evidence type="ECO:0000256" key="2">
    <source>
        <dbReference type="ARBA" id="ARBA00004141"/>
    </source>
</evidence>
<comment type="subcellular location">
    <subcellularLocation>
        <location evidence="2">Membrane</location>
        <topology evidence="2">Multi-pass membrane protein</topology>
    </subcellularLocation>
</comment>
<evidence type="ECO:0000313" key="14">
    <source>
        <dbReference type="Proteomes" id="UP000422569"/>
    </source>
</evidence>
<dbReference type="SMART" id="SM00228">
    <property type="entry name" value="PDZ"/>
    <property type="match status" value="1"/>
</dbReference>
<dbReference type="Pfam" id="PF17820">
    <property type="entry name" value="PDZ_6"/>
    <property type="match status" value="1"/>
</dbReference>
<keyword evidence="5 11" id="KW-0812">Transmembrane</keyword>
<dbReference type="KEGG" id="mpar:F7D14_00435"/>
<proteinExistence type="inferred from homology"/>
<dbReference type="InterPro" id="IPR041489">
    <property type="entry name" value="PDZ_6"/>
</dbReference>
<evidence type="ECO:0000256" key="5">
    <source>
        <dbReference type="ARBA" id="ARBA00022692"/>
    </source>
</evidence>
<dbReference type="EMBL" id="CP044331">
    <property type="protein sequence ID" value="QGM96113.1"/>
    <property type="molecule type" value="Genomic_DNA"/>
</dbReference>
<evidence type="ECO:0000256" key="8">
    <source>
        <dbReference type="ARBA" id="ARBA00022989"/>
    </source>
</evidence>
<dbReference type="GO" id="GO:0006508">
    <property type="term" value="P:proteolysis"/>
    <property type="evidence" value="ECO:0007669"/>
    <property type="project" value="UniProtKB-KW"/>
</dbReference>
<dbReference type="GO" id="GO:0016020">
    <property type="term" value="C:membrane"/>
    <property type="evidence" value="ECO:0007669"/>
    <property type="project" value="UniProtKB-SubCell"/>
</dbReference>
<feature type="transmembrane region" description="Helical" evidence="11">
    <location>
        <begin position="7"/>
        <end position="26"/>
    </location>
</feature>
<keyword evidence="9 13" id="KW-0482">Metalloprotease</keyword>
<feature type="domain" description="PDZ" evidence="12">
    <location>
        <begin position="121"/>
        <end position="200"/>
    </location>
</feature>
<evidence type="ECO:0000256" key="7">
    <source>
        <dbReference type="ARBA" id="ARBA00022833"/>
    </source>
</evidence>
<evidence type="ECO:0000259" key="12">
    <source>
        <dbReference type="SMART" id="SM00228"/>
    </source>
</evidence>
<keyword evidence="8 11" id="KW-1133">Transmembrane helix</keyword>
<evidence type="ECO:0000256" key="3">
    <source>
        <dbReference type="ARBA" id="ARBA00007931"/>
    </source>
</evidence>
<dbReference type="Gene3D" id="2.30.42.10">
    <property type="match status" value="1"/>
</dbReference>
<evidence type="ECO:0000256" key="1">
    <source>
        <dbReference type="ARBA" id="ARBA00001947"/>
    </source>
</evidence>